<organism evidence="1 2">
    <name type="scientific">Haloarcula salina</name>
    <dbReference type="NCBI Taxonomy" id="1429914"/>
    <lineage>
        <taxon>Archaea</taxon>
        <taxon>Methanobacteriati</taxon>
        <taxon>Methanobacteriota</taxon>
        <taxon>Stenosarchaea group</taxon>
        <taxon>Halobacteria</taxon>
        <taxon>Halobacteriales</taxon>
        <taxon>Haloarculaceae</taxon>
        <taxon>Haloarcula</taxon>
    </lineage>
</organism>
<dbReference type="AlphaFoldDB" id="A0AA41G2J4"/>
<name>A0AA41G2J4_9EURY</name>
<sequence length="55" mass="5907">MEPDTVAPVEVAADAEVMASVEEGDTDQFIIADVTQDDAYLTVPLEEAATLPAWR</sequence>
<dbReference type="Proteomes" id="UP001166304">
    <property type="component" value="Unassembled WGS sequence"/>
</dbReference>
<evidence type="ECO:0000313" key="2">
    <source>
        <dbReference type="Proteomes" id="UP001166304"/>
    </source>
</evidence>
<keyword evidence="2" id="KW-1185">Reference proteome</keyword>
<protein>
    <submittedName>
        <fullName evidence="1">Uncharacterized protein</fullName>
    </submittedName>
</protein>
<accession>A0AA41G2J4</accession>
<evidence type="ECO:0000313" key="1">
    <source>
        <dbReference type="EMBL" id="MBV0902311.1"/>
    </source>
</evidence>
<reference evidence="1" key="1">
    <citation type="submission" date="2021-06" db="EMBL/GenBank/DDBJ databases">
        <title>New haloarchaea isolates fom saline soil.</title>
        <authorList>
            <person name="Duran-Viseras A."/>
            <person name="Sanchez-Porro C.S."/>
            <person name="Ventosa A."/>
        </authorList>
    </citation>
    <scope>NUCLEOTIDE SEQUENCE</scope>
    <source>
        <strain evidence="1">JCM 18369</strain>
    </source>
</reference>
<dbReference type="InterPro" id="IPR055978">
    <property type="entry name" value="DUF7556"/>
</dbReference>
<comment type="caution">
    <text evidence="1">The sequence shown here is derived from an EMBL/GenBank/DDBJ whole genome shotgun (WGS) entry which is preliminary data.</text>
</comment>
<proteinExistence type="predicted"/>
<gene>
    <name evidence="1" type="ORF">KTS37_10975</name>
</gene>
<dbReference type="Pfam" id="PF24433">
    <property type="entry name" value="DUF7556"/>
    <property type="match status" value="1"/>
</dbReference>
<dbReference type="RefSeq" id="WP_174242965.1">
    <property type="nucleotide sequence ID" value="NZ_JAHQXE010000003.1"/>
</dbReference>
<dbReference type="EMBL" id="JAHQXE010000003">
    <property type="protein sequence ID" value="MBV0902311.1"/>
    <property type="molecule type" value="Genomic_DNA"/>
</dbReference>